<gene>
    <name evidence="1" type="ORF">ISN45_At05g062690</name>
</gene>
<dbReference type="Proteomes" id="UP000694240">
    <property type="component" value="Chromosome 5"/>
</dbReference>
<proteinExistence type="predicted"/>
<evidence type="ECO:0000313" key="2">
    <source>
        <dbReference type="Proteomes" id="UP000694240"/>
    </source>
</evidence>
<evidence type="ECO:0000313" key="1">
    <source>
        <dbReference type="EMBL" id="KAG7607498.1"/>
    </source>
</evidence>
<name>A0A8T2D4R9_9BRAS</name>
<protein>
    <submittedName>
        <fullName evidence="1">Uncharacterized protein</fullName>
    </submittedName>
</protein>
<keyword evidence="2" id="KW-1185">Reference proteome</keyword>
<sequence>MVSGPNMELPTSHRGGQSVVFAFTPKYKFIILDFVK</sequence>
<organism evidence="1 2">
    <name type="scientific">Arabidopsis thaliana x Arabidopsis arenosa</name>
    <dbReference type="NCBI Taxonomy" id="1240361"/>
    <lineage>
        <taxon>Eukaryota</taxon>
        <taxon>Viridiplantae</taxon>
        <taxon>Streptophyta</taxon>
        <taxon>Embryophyta</taxon>
        <taxon>Tracheophyta</taxon>
        <taxon>Spermatophyta</taxon>
        <taxon>Magnoliopsida</taxon>
        <taxon>eudicotyledons</taxon>
        <taxon>Gunneridae</taxon>
        <taxon>Pentapetalae</taxon>
        <taxon>rosids</taxon>
        <taxon>malvids</taxon>
        <taxon>Brassicales</taxon>
        <taxon>Brassicaceae</taxon>
        <taxon>Camelineae</taxon>
        <taxon>Arabidopsis</taxon>
    </lineage>
</organism>
<dbReference type="EMBL" id="JAEFBK010000005">
    <property type="protein sequence ID" value="KAG7607498.1"/>
    <property type="molecule type" value="Genomic_DNA"/>
</dbReference>
<dbReference type="AlphaFoldDB" id="A0A8T2D4R9"/>
<accession>A0A8T2D4R9</accession>
<reference evidence="1 2" key="1">
    <citation type="submission" date="2020-12" db="EMBL/GenBank/DDBJ databases">
        <title>Concerted genomic and epigenomic changes stabilize Arabidopsis allopolyploids.</title>
        <authorList>
            <person name="Chen Z."/>
        </authorList>
    </citation>
    <scope>NUCLEOTIDE SEQUENCE [LARGE SCALE GENOMIC DNA]</scope>
    <source>
        <strain evidence="1">Allo738</strain>
        <tissue evidence="1">Leaf</tissue>
    </source>
</reference>
<comment type="caution">
    <text evidence="1">The sequence shown here is derived from an EMBL/GenBank/DDBJ whole genome shotgun (WGS) entry which is preliminary data.</text>
</comment>